<dbReference type="PANTHER" id="PTHR45716:SF5">
    <property type="entry name" value="SYNAPTOTAGMIN-LIKE PROTEIN 2"/>
    <property type="match status" value="1"/>
</dbReference>
<dbReference type="Proteomes" id="UP001266305">
    <property type="component" value="Unassembled WGS sequence"/>
</dbReference>
<dbReference type="EMBL" id="JASSZA010000010">
    <property type="protein sequence ID" value="KAK2101098.1"/>
    <property type="molecule type" value="Genomic_DNA"/>
</dbReference>
<organism evidence="3 4">
    <name type="scientific">Saguinus oedipus</name>
    <name type="common">Cotton-top tamarin</name>
    <name type="synonym">Oedipomidas oedipus</name>
    <dbReference type="NCBI Taxonomy" id="9490"/>
    <lineage>
        <taxon>Eukaryota</taxon>
        <taxon>Metazoa</taxon>
        <taxon>Chordata</taxon>
        <taxon>Craniata</taxon>
        <taxon>Vertebrata</taxon>
        <taxon>Euteleostomi</taxon>
        <taxon>Mammalia</taxon>
        <taxon>Eutheria</taxon>
        <taxon>Euarchontoglires</taxon>
        <taxon>Primates</taxon>
        <taxon>Haplorrhini</taxon>
        <taxon>Platyrrhini</taxon>
        <taxon>Cebidae</taxon>
        <taxon>Callitrichinae</taxon>
        <taxon>Saguinus</taxon>
    </lineage>
</organism>
<proteinExistence type="predicted"/>
<dbReference type="Gene3D" id="6.10.250.3000">
    <property type="match status" value="1"/>
</dbReference>
<sequence>MIDLSFLTEEEQDAIMKVLQRDAALKRAEEERVSNRKAIPGPDNEIEAGCHGVK</sequence>
<keyword evidence="4" id="KW-1185">Reference proteome</keyword>
<protein>
    <submittedName>
        <fullName evidence="3">Synaptotagmin-like protein 2</fullName>
    </submittedName>
</protein>
<gene>
    <name evidence="3" type="primary">SYTL2</name>
    <name evidence="3" type="ORF">P7K49_022446</name>
</gene>
<dbReference type="PROSITE" id="PS50916">
    <property type="entry name" value="RABBD"/>
    <property type="match status" value="1"/>
</dbReference>
<evidence type="ECO:0000259" key="2">
    <source>
        <dbReference type="PROSITE" id="PS50916"/>
    </source>
</evidence>
<comment type="caution">
    <text evidence="3">The sequence shown here is derived from an EMBL/GenBank/DDBJ whole genome shotgun (WGS) entry which is preliminary data.</text>
</comment>
<evidence type="ECO:0000313" key="3">
    <source>
        <dbReference type="EMBL" id="KAK2101098.1"/>
    </source>
</evidence>
<evidence type="ECO:0000256" key="1">
    <source>
        <dbReference type="SAM" id="MobiDB-lite"/>
    </source>
</evidence>
<name>A0ABQ9UVJ8_SAGOE</name>
<evidence type="ECO:0000313" key="4">
    <source>
        <dbReference type="Proteomes" id="UP001266305"/>
    </source>
</evidence>
<feature type="region of interest" description="Disordered" evidence="1">
    <location>
        <begin position="29"/>
        <end position="54"/>
    </location>
</feature>
<feature type="domain" description="RabBD" evidence="2">
    <location>
        <begin position="1"/>
        <end position="54"/>
    </location>
</feature>
<dbReference type="InterPro" id="IPR010911">
    <property type="entry name" value="Rab_BD"/>
</dbReference>
<accession>A0ABQ9UVJ8</accession>
<dbReference type="PANTHER" id="PTHR45716">
    <property type="entry name" value="BITESIZE, ISOFORM I"/>
    <property type="match status" value="1"/>
</dbReference>
<reference evidence="3 4" key="1">
    <citation type="submission" date="2023-05" db="EMBL/GenBank/DDBJ databases">
        <title>B98-5 Cell Line De Novo Hybrid Assembly: An Optical Mapping Approach.</title>
        <authorList>
            <person name="Kananen K."/>
            <person name="Auerbach J.A."/>
            <person name="Kautto E."/>
            <person name="Blachly J.S."/>
        </authorList>
    </citation>
    <scope>NUCLEOTIDE SEQUENCE [LARGE SCALE GENOMIC DNA]</scope>
    <source>
        <strain evidence="3">B95-8</strain>
        <tissue evidence="3">Cell line</tissue>
    </source>
</reference>